<dbReference type="Proteomes" id="UP000663824">
    <property type="component" value="Unassembled WGS sequence"/>
</dbReference>
<keyword evidence="1" id="KW-0732">Signal</keyword>
<dbReference type="EMBL" id="CAJOBG010000694">
    <property type="protein sequence ID" value="CAF3846277.1"/>
    <property type="molecule type" value="Genomic_DNA"/>
</dbReference>
<proteinExistence type="predicted"/>
<dbReference type="EMBL" id="CAJNOV010001831">
    <property type="protein sequence ID" value="CAF1080221.1"/>
    <property type="molecule type" value="Genomic_DNA"/>
</dbReference>
<dbReference type="AlphaFoldDB" id="A0A816VSU4"/>
<evidence type="ECO:0000313" key="5">
    <source>
        <dbReference type="EMBL" id="CAF3846277.1"/>
    </source>
</evidence>
<comment type="caution">
    <text evidence="3">The sequence shown here is derived from an EMBL/GenBank/DDBJ whole genome shotgun (WGS) entry which is preliminary data.</text>
</comment>
<evidence type="ECO:0000313" key="2">
    <source>
        <dbReference type="EMBL" id="CAF1080221.1"/>
    </source>
</evidence>
<evidence type="ECO:0000313" key="3">
    <source>
        <dbReference type="EMBL" id="CAF2124803.1"/>
    </source>
</evidence>
<dbReference type="EMBL" id="CAJNRE010014114">
    <property type="protein sequence ID" value="CAF2124803.1"/>
    <property type="molecule type" value="Genomic_DNA"/>
</dbReference>
<sequence>MKSFIIVCTVFINFALVLYTDAINNKYERLFRMKHGAIEQDDSASDSHDDSSIREIENVRRISSDCERCGLLRRPCCFPNLCRHTAGQLSECYKVSG</sequence>
<evidence type="ECO:0000256" key="1">
    <source>
        <dbReference type="SAM" id="SignalP"/>
    </source>
</evidence>
<dbReference type="Proteomes" id="UP000663842">
    <property type="component" value="Unassembled WGS sequence"/>
</dbReference>
<dbReference type="Proteomes" id="UP000663866">
    <property type="component" value="Unassembled WGS sequence"/>
</dbReference>
<accession>A0A816VSU4</accession>
<dbReference type="EMBL" id="CAJOBF010000519">
    <property type="protein sequence ID" value="CAF3829715.1"/>
    <property type="molecule type" value="Genomic_DNA"/>
</dbReference>
<gene>
    <name evidence="2" type="ORF">CJN711_LOCUS6153</name>
    <name evidence="3" type="ORF">MBJ925_LOCUS26564</name>
    <name evidence="5" type="ORF">OVN521_LOCUS6576</name>
    <name evidence="4" type="ORF">UXM345_LOCUS6520</name>
</gene>
<organism evidence="3 6">
    <name type="scientific">Rotaria magnacalcarata</name>
    <dbReference type="NCBI Taxonomy" id="392030"/>
    <lineage>
        <taxon>Eukaryota</taxon>
        <taxon>Metazoa</taxon>
        <taxon>Spiralia</taxon>
        <taxon>Gnathifera</taxon>
        <taxon>Rotifera</taxon>
        <taxon>Eurotatoria</taxon>
        <taxon>Bdelloidea</taxon>
        <taxon>Philodinida</taxon>
        <taxon>Philodinidae</taxon>
        <taxon>Rotaria</taxon>
    </lineage>
</organism>
<keyword evidence="7" id="KW-1185">Reference proteome</keyword>
<feature type="signal peptide" evidence="1">
    <location>
        <begin position="1"/>
        <end position="22"/>
    </location>
</feature>
<name>A0A816VSU4_9BILA</name>
<protein>
    <submittedName>
        <fullName evidence="3">Uncharacterized protein</fullName>
    </submittedName>
</protein>
<feature type="chain" id="PRO_5035689326" evidence="1">
    <location>
        <begin position="23"/>
        <end position="97"/>
    </location>
</feature>
<dbReference type="Proteomes" id="UP000663855">
    <property type="component" value="Unassembled WGS sequence"/>
</dbReference>
<evidence type="ECO:0000313" key="4">
    <source>
        <dbReference type="EMBL" id="CAF3829715.1"/>
    </source>
</evidence>
<reference evidence="3" key="1">
    <citation type="submission" date="2021-02" db="EMBL/GenBank/DDBJ databases">
        <authorList>
            <person name="Nowell W R."/>
        </authorList>
    </citation>
    <scope>NUCLEOTIDE SEQUENCE</scope>
</reference>
<evidence type="ECO:0000313" key="6">
    <source>
        <dbReference type="Proteomes" id="UP000663824"/>
    </source>
</evidence>
<evidence type="ECO:0000313" key="7">
    <source>
        <dbReference type="Proteomes" id="UP000663866"/>
    </source>
</evidence>